<evidence type="ECO:0000259" key="1">
    <source>
        <dbReference type="Pfam" id="PF20150"/>
    </source>
</evidence>
<dbReference type="Proteomes" id="UP001444661">
    <property type="component" value="Unassembled WGS sequence"/>
</dbReference>
<reference evidence="2 3" key="1">
    <citation type="submission" date="2023-01" db="EMBL/GenBank/DDBJ databases">
        <title>Analysis of 21 Apiospora genomes using comparative genomics revels a genus with tremendous synthesis potential of carbohydrate active enzymes and secondary metabolites.</title>
        <authorList>
            <person name="Sorensen T."/>
        </authorList>
    </citation>
    <scope>NUCLEOTIDE SEQUENCE [LARGE SCALE GENOMIC DNA]</scope>
    <source>
        <strain evidence="2 3">CBS 33761</strain>
    </source>
</reference>
<comment type="caution">
    <text evidence="2">The sequence shown here is derived from an EMBL/GenBank/DDBJ whole genome shotgun (WGS) entry which is preliminary data.</text>
</comment>
<accession>A0ABR1U356</accession>
<sequence length="267" mass="31384">MAQITEFHQFCRLPKEIQLAIWEQAILSDNKDRIVPVAYDTKRIVLTYEMQSPSAIFEVCHLSRVAVTALYDTLIPMVAFYMHFPDTSDPHRNPFIPEVDDELSEKEITNDQHIVGYVRVSTELDIFLVSAWHYTFHRSGNLCTQKYMTLRLAPELLSQMERLMEQSVDKFYDHLRPGYNPNRGHQFDGNVFTAAREYYHVIEHSHSSQCTLVGQLCSDSTSQEVLQYYTQEKSGTRRSLTRSKLRWRKLRMRTKGDGKFFWGEEER</sequence>
<keyword evidence="3" id="KW-1185">Reference proteome</keyword>
<dbReference type="InterPro" id="IPR045518">
    <property type="entry name" value="2EXR"/>
</dbReference>
<dbReference type="EMBL" id="JAQQWK010000002">
    <property type="protein sequence ID" value="KAK8052520.1"/>
    <property type="molecule type" value="Genomic_DNA"/>
</dbReference>
<organism evidence="2 3">
    <name type="scientific">Apiospora rasikravindrae</name>
    <dbReference type="NCBI Taxonomy" id="990691"/>
    <lineage>
        <taxon>Eukaryota</taxon>
        <taxon>Fungi</taxon>
        <taxon>Dikarya</taxon>
        <taxon>Ascomycota</taxon>
        <taxon>Pezizomycotina</taxon>
        <taxon>Sordariomycetes</taxon>
        <taxon>Xylariomycetidae</taxon>
        <taxon>Amphisphaeriales</taxon>
        <taxon>Apiosporaceae</taxon>
        <taxon>Apiospora</taxon>
    </lineage>
</organism>
<evidence type="ECO:0000313" key="3">
    <source>
        <dbReference type="Proteomes" id="UP001444661"/>
    </source>
</evidence>
<name>A0ABR1U356_9PEZI</name>
<evidence type="ECO:0000313" key="2">
    <source>
        <dbReference type="EMBL" id="KAK8052520.1"/>
    </source>
</evidence>
<proteinExistence type="predicted"/>
<protein>
    <recommendedName>
        <fullName evidence="1">2EXR domain-containing protein</fullName>
    </recommendedName>
</protein>
<dbReference type="Pfam" id="PF20150">
    <property type="entry name" value="2EXR"/>
    <property type="match status" value="1"/>
</dbReference>
<gene>
    <name evidence="2" type="ORF">PG993_003905</name>
</gene>
<feature type="domain" description="2EXR" evidence="1">
    <location>
        <begin position="7"/>
        <end position="76"/>
    </location>
</feature>